<dbReference type="Pfam" id="PF14432">
    <property type="entry name" value="DYW_deaminase"/>
    <property type="match status" value="1"/>
</dbReference>
<dbReference type="FunFam" id="1.25.40.10:FF:000090">
    <property type="entry name" value="Pentatricopeptide repeat-containing protein, chloroplastic"/>
    <property type="match status" value="1"/>
</dbReference>
<evidence type="ECO:0000256" key="2">
    <source>
        <dbReference type="ARBA" id="ARBA00022737"/>
    </source>
</evidence>
<evidence type="ECO:0000256" key="3">
    <source>
        <dbReference type="PROSITE-ProRule" id="PRU00708"/>
    </source>
</evidence>
<keyword evidence="2" id="KW-0677">Repeat</keyword>
<dbReference type="Pfam" id="PF20431">
    <property type="entry name" value="E_motif"/>
    <property type="match status" value="1"/>
</dbReference>
<dbReference type="NCBIfam" id="TIGR00756">
    <property type="entry name" value="PPR"/>
    <property type="match status" value="3"/>
</dbReference>
<dbReference type="Proteomes" id="UP001153076">
    <property type="component" value="Unassembled WGS sequence"/>
</dbReference>
<dbReference type="Pfam" id="PF13041">
    <property type="entry name" value="PPR_2"/>
    <property type="match status" value="2"/>
</dbReference>
<sequence>MAVRDLDTHRTNRVDLGEGGLWVTKPLSPDIKKSSIPVTSDTNTQFIQQLQDAKDLNFVLSSHSKLLKSGFSNQTFPTNHLLNAYVRCQNMRRAHQLFDEMPEPNIVSWTSLMGGYIAAGYPMMALSLFAEMPKDFIVPNAFTLSTAINACAFLADVNAGKVVHAYIEMHGYQKNLVVCTSLIDMYGKSNDLVAARRVFDSMLERNLVSWTSMINGYAQNARGYDALELFKEFNRIQPEPPNKFMLACVVNACASLGRLVYGRATHAVIVKGGHESNEVVACGLADMYAKCGCIEFSLKAFRSIRNPSVVPYTSMIVSAAKHGLGEVSFDLFEEMICKGIRPNHVTFLGILYACSHCGLVDKGLDLLTWMQTRHGVVLDLKHHTCVVDMLGRRGRLDEAYRLAKSIVIQKCHEIEGALLWGALLSASRLHGRLEIAAEASKWLVEAGQQVDSAYVTLSNTCAVAGNWDDSQRIRSQMKHVGVSKEPGCSWVEVKGSVYVFYARDVSSCPRSDEVLSLLKDLGERMKERGYVGGSSGSVFVDVEDEAKEEMVSLHSERLALGFGLLSIPRGETIIIMKNLRMCRDCHEAFKLISSIVERDFVVRDVNRFHHFRNGSCTCRDYW</sequence>
<feature type="repeat" description="PPR" evidence="3">
    <location>
        <begin position="175"/>
        <end position="209"/>
    </location>
</feature>
<evidence type="ECO:0000259" key="4">
    <source>
        <dbReference type="Pfam" id="PF14432"/>
    </source>
</evidence>
<organism evidence="5 6">
    <name type="scientific">Carnegiea gigantea</name>
    <dbReference type="NCBI Taxonomy" id="171969"/>
    <lineage>
        <taxon>Eukaryota</taxon>
        <taxon>Viridiplantae</taxon>
        <taxon>Streptophyta</taxon>
        <taxon>Embryophyta</taxon>
        <taxon>Tracheophyta</taxon>
        <taxon>Spermatophyta</taxon>
        <taxon>Magnoliopsida</taxon>
        <taxon>eudicotyledons</taxon>
        <taxon>Gunneridae</taxon>
        <taxon>Pentapetalae</taxon>
        <taxon>Caryophyllales</taxon>
        <taxon>Cactineae</taxon>
        <taxon>Cactaceae</taxon>
        <taxon>Cactoideae</taxon>
        <taxon>Echinocereeae</taxon>
        <taxon>Carnegiea</taxon>
    </lineage>
</organism>
<dbReference type="GO" id="GO:0003729">
    <property type="term" value="F:mRNA binding"/>
    <property type="evidence" value="ECO:0007669"/>
    <property type="project" value="UniProtKB-ARBA"/>
</dbReference>
<evidence type="ECO:0000256" key="1">
    <source>
        <dbReference type="ARBA" id="ARBA00006643"/>
    </source>
</evidence>
<dbReference type="Pfam" id="PF01535">
    <property type="entry name" value="PPR"/>
    <property type="match status" value="3"/>
</dbReference>
<dbReference type="EMBL" id="JAKOGI010001257">
    <property type="protein sequence ID" value="KAJ8426662.1"/>
    <property type="molecule type" value="Genomic_DNA"/>
</dbReference>
<dbReference type="InterPro" id="IPR002885">
    <property type="entry name" value="PPR_rpt"/>
</dbReference>
<dbReference type="GO" id="GO:0008270">
    <property type="term" value="F:zinc ion binding"/>
    <property type="evidence" value="ECO:0007669"/>
    <property type="project" value="InterPro"/>
</dbReference>
<name>A0A9Q1JIE6_9CARY</name>
<dbReference type="PANTHER" id="PTHR47926">
    <property type="entry name" value="PENTATRICOPEPTIDE REPEAT-CONTAINING PROTEIN"/>
    <property type="match status" value="1"/>
</dbReference>
<dbReference type="Gene3D" id="1.25.40.10">
    <property type="entry name" value="Tetratricopeptide repeat domain"/>
    <property type="match status" value="3"/>
</dbReference>
<comment type="similarity">
    <text evidence="1">Belongs to the PPR family. PCMP-H subfamily.</text>
</comment>
<keyword evidence="6" id="KW-1185">Reference proteome</keyword>
<feature type="repeat" description="PPR" evidence="3">
    <location>
        <begin position="308"/>
        <end position="342"/>
    </location>
</feature>
<dbReference type="InterPro" id="IPR011990">
    <property type="entry name" value="TPR-like_helical_dom_sf"/>
</dbReference>
<proteinExistence type="inferred from homology"/>
<gene>
    <name evidence="5" type="ORF">Cgig2_029846</name>
</gene>
<dbReference type="PROSITE" id="PS51375">
    <property type="entry name" value="PPR"/>
    <property type="match status" value="3"/>
</dbReference>
<dbReference type="PANTHER" id="PTHR47926:SF368">
    <property type="entry name" value="TETRATRICOPEPTIDE REPEAT-LIKE SUPERFAMILY PROTEIN"/>
    <property type="match status" value="1"/>
</dbReference>
<dbReference type="InterPro" id="IPR046960">
    <property type="entry name" value="PPR_At4g14850-like_plant"/>
</dbReference>
<evidence type="ECO:0000313" key="5">
    <source>
        <dbReference type="EMBL" id="KAJ8426662.1"/>
    </source>
</evidence>
<accession>A0A9Q1JIE6</accession>
<protein>
    <recommendedName>
        <fullName evidence="4">DYW domain-containing protein</fullName>
    </recommendedName>
</protein>
<dbReference type="AlphaFoldDB" id="A0A9Q1JIE6"/>
<feature type="repeat" description="PPR" evidence="3">
    <location>
        <begin position="105"/>
        <end position="139"/>
    </location>
</feature>
<dbReference type="FunFam" id="1.25.40.10:FF:000073">
    <property type="entry name" value="Pentatricopeptide repeat-containing protein chloroplastic"/>
    <property type="match status" value="1"/>
</dbReference>
<dbReference type="OrthoDB" id="1850776at2759"/>
<evidence type="ECO:0000313" key="6">
    <source>
        <dbReference type="Proteomes" id="UP001153076"/>
    </source>
</evidence>
<feature type="domain" description="DYW" evidence="4">
    <location>
        <begin position="536"/>
        <end position="622"/>
    </location>
</feature>
<reference evidence="5" key="1">
    <citation type="submission" date="2022-04" db="EMBL/GenBank/DDBJ databases">
        <title>Carnegiea gigantea Genome sequencing and assembly v2.</title>
        <authorList>
            <person name="Copetti D."/>
            <person name="Sanderson M.J."/>
            <person name="Burquez A."/>
            <person name="Wojciechowski M.F."/>
        </authorList>
    </citation>
    <scope>NUCLEOTIDE SEQUENCE</scope>
    <source>
        <strain evidence="5">SGP5-SGP5p</strain>
        <tissue evidence="5">Aerial part</tissue>
    </source>
</reference>
<dbReference type="InterPro" id="IPR032867">
    <property type="entry name" value="DYW_dom"/>
</dbReference>
<dbReference type="GO" id="GO:0009451">
    <property type="term" value="P:RNA modification"/>
    <property type="evidence" value="ECO:0007669"/>
    <property type="project" value="InterPro"/>
</dbReference>
<comment type="caution">
    <text evidence="5">The sequence shown here is derived from an EMBL/GenBank/DDBJ whole genome shotgun (WGS) entry which is preliminary data.</text>
</comment>
<dbReference type="InterPro" id="IPR046848">
    <property type="entry name" value="E_motif"/>
</dbReference>